<dbReference type="CDD" id="cd05483">
    <property type="entry name" value="retropepsin_like_bacteria"/>
    <property type="match status" value="1"/>
</dbReference>
<dbReference type="AlphaFoldDB" id="D9QKP2"/>
<keyword evidence="4" id="KW-1185">Reference proteome</keyword>
<name>D9QKP2_BRESC</name>
<dbReference type="Gene3D" id="2.40.70.10">
    <property type="entry name" value="Acid Proteases"/>
    <property type="match status" value="2"/>
</dbReference>
<protein>
    <submittedName>
        <fullName evidence="3">Peptidase aspartic</fullName>
    </submittedName>
</protein>
<dbReference type="InterPro" id="IPR001995">
    <property type="entry name" value="Peptidase_A2_cat"/>
</dbReference>
<dbReference type="EMBL" id="CP002102">
    <property type="protein sequence ID" value="ADK99867.1"/>
    <property type="molecule type" value="Genomic_DNA"/>
</dbReference>
<dbReference type="STRING" id="633149.Bresu_0553"/>
<dbReference type="Pfam" id="PF13975">
    <property type="entry name" value="gag-asp_proteas"/>
    <property type="match status" value="1"/>
</dbReference>
<dbReference type="OrthoDB" id="107347at2"/>
<proteinExistence type="predicted"/>
<evidence type="ECO:0000313" key="3">
    <source>
        <dbReference type="EMBL" id="ADK99867.1"/>
    </source>
</evidence>
<dbReference type="InterPro" id="IPR021109">
    <property type="entry name" value="Peptidase_aspartic_dom_sf"/>
</dbReference>
<dbReference type="SUPFAM" id="SSF50630">
    <property type="entry name" value="Acid proteases"/>
    <property type="match status" value="2"/>
</dbReference>
<dbReference type="Proteomes" id="UP000002696">
    <property type="component" value="Chromosome"/>
</dbReference>
<dbReference type="PROSITE" id="PS00141">
    <property type="entry name" value="ASP_PROTEASE"/>
    <property type="match status" value="1"/>
</dbReference>
<keyword evidence="1" id="KW-0378">Hydrolase</keyword>
<dbReference type="InterPro" id="IPR034122">
    <property type="entry name" value="Retropepsin-like_bacterial"/>
</dbReference>
<accession>D9QKP2</accession>
<dbReference type="PROSITE" id="PS50175">
    <property type="entry name" value="ASP_PROT_RETROV"/>
    <property type="match status" value="1"/>
</dbReference>
<evidence type="ECO:0000256" key="1">
    <source>
        <dbReference type="ARBA" id="ARBA00022801"/>
    </source>
</evidence>
<dbReference type="HOGENOM" id="CLU_064734_0_0_5"/>
<evidence type="ECO:0000259" key="2">
    <source>
        <dbReference type="PROSITE" id="PS50175"/>
    </source>
</evidence>
<dbReference type="Pfam" id="PF13650">
    <property type="entry name" value="Asp_protease_2"/>
    <property type="match status" value="1"/>
</dbReference>
<dbReference type="BioCyc" id="BSUB633149:G1GM8-552-MONOMER"/>
<gene>
    <name evidence="3" type="ordered locus">Bresu_0553</name>
</gene>
<organism evidence="3 4">
    <name type="scientific">Brevundimonas subvibrioides (strain ATCC 15264 / DSM 4735 / LMG 14903 / NBRC 16000 / CB 81)</name>
    <name type="common">Caulobacter subvibrioides</name>
    <dbReference type="NCBI Taxonomy" id="633149"/>
    <lineage>
        <taxon>Bacteria</taxon>
        <taxon>Pseudomonadati</taxon>
        <taxon>Pseudomonadota</taxon>
        <taxon>Alphaproteobacteria</taxon>
        <taxon>Caulobacterales</taxon>
        <taxon>Caulobacteraceae</taxon>
        <taxon>Brevundimonas</taxon>
    </lineage>
</organism>
<dbReference type="GO" id="GO:0004190">
    <property type="term" value="F:aspartic-type endopeptidase activity"/>
    <property type="evidence" value="ECO:0007669"/>
    <property type="project" value="InterPro"/>
</dbReference>
<dbReference type="RefSeq" id="WP_013267971.1">
    <property type="nucleotide sequence ID" value="NC_014375.1"/>
</dbReference>
<dbReference type="eggNOG" id="COG3577">
    <property type="taxonomic scope" value="Bacteria"/>
</dbReference>
<reference evidence="4" key="1">
    <citation type="journal article" date="2011" name="J. Bacteriol.">
        <title>Genome sequences of eight morphologically diverse alphaproteobacteria.</title>
        <authorList>
            <consortium name="US DOE Joint Genome Institute"/>
            <person name="Brown P.J."/>
            <person name="Kysela D.T."/>
            <person name="Buechlein A."/>
            <person name="Hemmerich C."/>
            <person name="Brun Y.V."/>
        </authorList>
    </citation>
    <scope>NUCLEOTIDE SEQUENCE [LARGE SCALE GENOMIC DNA]</scope>
    <source>
        <strain evidence="4">ATCC 15264 / DSM 4735 / LMG 14903 / NBRC 16000 / CB 81</strain>
    </source>
</reference>
<sequence length="275" mass="29330">MSIAVRIEARQSALFVIDTGAERTVLSTELARAMALPPGPRTLVHGVTSDTVVDTVMIQTLEFGRQRFEQILAPVFPRADLGSDGLIGLDALGRFELLIDFVANSVRLRPNDGEFISFNRGEAAAGRLGRTPARATKGRFGQLLLPTEIEGVTVDAFVDSGAQYSIGNRALQSRIGRDGARGPTAPTPIILGVGGVPLAGEAQTAASLRIARRALGPTPLLFSDLNVFSALGLQDRPALLLGADILTRFETVALDYARARITVGPVRRRRARPGL</sequence>
<dbReference type="InterPro" id="IPR001969">
    <property type="entry name" value="Aspartic_peptidase_AS"/>
</dbReference>
<feature type="domain" description="Peptidase A2" evidence="2">
    <location>
        <begin position="154"/>
        <end position="245"/>
    </location>
</feature>
<dbReference type="GO" id="GO:0006508">
    <property type="term" value="P:proteolysis"/>
    <property type="evidence" value="ECO:0007669"/>
    <property type="project" value="InterPro"/>
</dbReference>
<evidence type="ECO:0000313" key="4">
    <source>
        <dbReference type="Proteomes" id="UP000002696"/>
    </source>
</evidence>
<dbReference type="InParanoid" id="D9QKP2"/>
<dbReference type="KEGG" id="bsb:Bresu_0553"/>